<dbReference type="EMBL" id="KI925457">
    <property type="protein sequence ID" value="ETW83434.1"/>
    <property type="molecule type" value="Genomic_DNA"/>
</dbReference>
<accession>W4KCH4</accession>
<protein>
    <submittedName>
        <fullName evidence="1">Uncharacterized protein</fullName>
    </submittedName>
</protein>
<reference evidence="1 2" key="1">
    <citation type="journal article" date="2012" name="New Phytol.">
        <title>Insight into trade-off between wood decay and parasitism from the genome of a fungal forest pathogen.</title>
        <authorList>
            <person name="Olson A."/>
            <person name="Aerts A."/>
            <person name="Asiegbu F."/>
            <person name="Belbahri L."/>
            <person name="Bouzid O."/>
            <person name="Broberg A."/>
            <person name="Canback B."/>
            <person name="Coutinho P.M."/>
            <person name="Cullen D."/>
            <person name="Dalman K."/>
            <person name="Deflorio G."/>
            <person name="van Diepen L.T."/>
            <person name="Dunand C."/>
            <person name="Duplessis S."/>
            <person name="Durling M."/>
            <person name="Gonthier P."/>
            <person name="Grimwood J."/>
            <person name="Fossdal C.G."/>
            <person name="Hansson D."/>
            <person name="Henrissat B."/>
            <person name="Hietala A."/>
            <person name="Himmelstrand K."/>
            <person name="Hoffmeister D."/>
            <person name="Hogberg N."/>
            <person name="James T.Y."/>
            <person name="Karlsson M."/>
            <person name="Kohler A."/>
            <person name="Kues U."/>
            <person name="Lee Y.H."/>
            <person name="Lin Y.C."/>
            <person name="Lind M."/>
            <person name="Lindquist E."/>
            <person name="Lombard V."/>
            <person name="Lucas S."/>
            <person name="Lunden K."/>
            <person name="Morin E."/>
            <person name="Murat C."/>
            <person name="Park J."/>
            <person name="Raffaello T."/>
            <person name="Rouze P."/>
            <person name="Salamov A."/>
            <person name="Schmutz J."/>
            <person name="Solheim H."/>
            <person name="Stahlberg J."/>
            <person name="Velez H."/>
            <person name="de Vries R.P."/>
            <person name="Wiebenga A."/>
            <person name="Woodward S."/>
            <person name="Yakovlev I."/>
            <person name="Garbelotto M."/>
            <person name="Martin F."/>
            <person name="Grigoriev I.V."/>
            <person name="Stenlid J."/>
        </authorList>
    </citation>
    <scope>NUCLEOTIDE SEQUENCE [LARGE SCALE GENOMIC DNA]</scope>
    <source>
        <strain evidence="1 2">TC 32-1</strain>
    </source>
</reference>
<dbReference type="PANTHER" id="PTHR34724">
    <property type="entry name" value="OS12G0596101 PROTEIN"/>
    <property type="match status" value="1"/>
</dbReference>
<dbReference type="AlphaFoldDB" id="W4KCH4"/>
<proteinExistence type="predicted"/>
<dbReference type="PANTHER" id="PTHR34724:SF4">
    <property type="entry name" value="EXPRESSED PROTEIN"/>
    <property type="match status" value="1"/>
</dbReference>
<dbReference type="HOGENOM" id="CLU_2922874_0_0_1"/>
<dbReference type="InParanoid" id="W4KCH4"/>
<name>W4KCH4_HETIT</name>
<evidence type="ECO:0000313" key="2">
    <source>
        <dbReference type="Proteomes" id="UP000030671"/>
    </source>
</evidence>
<organism evidence="1 2">
    <name type="scientific">Heterobasidion irregulare (strain TC 32-1)</name>
    <dbReference type="NCBI Taxonomy" id="747525"/>
    <lineage>
        <taxon>Eukaryota</taxon>
        <taxon>Fungi</taxon>
        <taxon>Dikarya</taxon>
        <taxon>Basidiomycota</taxon>
        <taxon>Agaricomycotina</taxon>
        <taxon>Agaricomycetes</taxon>
        <taxon>Russulales</taxon>
        <taxon>Bondarzewiaceae</taxon>
        <taxon>Heterobasidion</taxon>
        <taxon>Heterobasidion annosum species complex</taxon>
    </lineage>
</organism>
<dbReference type="KEGG" id="hir:HETIRDRAFT_165718"/>
<dbReference type="RefSeq" id="XP_009545682.1">
    <property type="nucleotide sequence ID" value="XM_009547387.1"/>
</dbReference>
<dbReference type="GeneID" id="20668004"/>
<sequence>MTMMMMVADSPYSPSVPVNSCYAVQCGTCGKTTWKGCGQHVESVRTQIIVAHVWAGGCPFM</sequence>
<dbReference type="Proteomes" id="UP000030671">
    <property type="component" value="Unassembled WGS sequence"/>
</dbReference>
<keyword evidence="2" id="KW-1185">Reference proteome</keyword>
<gene>
    <name evidence="1" type="ORF">HETIRDRAFT_165718</name>
</gene>
<evidence type="ECO:0000313" key="1">
    <source>
        <dbReference type="EMBL" id="ETW83434.1"/>
    </source>
</evidence>